<dbReference type="CDD" id="cd05233">
    <property type="entry name" value="SDR_c"/>
    <property type="match status" value="1"/>
</dbReference>
<dbReference type="AlphaFoldDB" id="A0AAN6T8L7"/>
<organism evidence="7 8">
    <name type="scientific">Canariomyces notabilis</name>
    <dbReference type="NCBI Taxonomy" id="2074819"/>
    <lineage>
        <taxon>Eukaryota</taxon>
        <taxon>Fungi</taxon>
        <taxon>Dikarya</taxon>
        <taxon>Ascomycota</taxon>
        <taxon>Pezizomycotina</taxon>
        <taxon>Sordariomycetes</taxon>
        <taxon>Sordariomycetidae</taxon>
        <taxon>Sordariales</taxon>
        <taxon>Chaetomiaceae</taxon>
        <taxon>Canariomyces</taxon>
    </lineage>
</organism>
<evidence type="ECO:0000259" key="6">
    <source>
        <dbReference type="SMART" id="SM00822"/>
    </source>
</evidence>
<evidence type="ECO:0000313" key="8">
    <source>
        <dbReference type="Proteomes" id="UP001302812"/>
    </source>
</evidence>
<dbReference type="GO" id="GO:0016491">
    <property type="term" value="F:oxidoreductase activity"/>
    <property type="evidence" value="ECO:0007669"/>
    <property type="project" value="UniProtKB-KW"/>
</dbReference>
<dbReference type="PANTHER" id="PTHR44196">
    <property type="entry name" value="DEHYDROGENASE/REDUCTASE SDR FAMILY MEMBER 7B"/>
    <property type="match status" value="1"/>
</dbReference>
<evidence type="ECO:0000256" key="5">
    <source>
        <dbReference type="RuleBase" id="RU000363"/>
    </source>
</evidence>
<evidence type="ECO:0000313" key="7">
    <source>
        <dbReference type="EMBL" id="KAK4108311.1"/>
    </source>
</evidence>
<dbReference type="InterPro" id="IPR020904">
    <property type="entry name" value="Sc_DH/Rdtase_CS"/>
</dbReference>
<dbReference type="Pfam" id="PF00106">
    <property type="entry name" value="adh_short"/>
    <property type="match status" value="1"/>
</dbReference>
<dbReference type="SMART" id="SM00822">
    <property type="entry name" value="PKS_KR"/>
    <property type="match status" value="1"/>
</dbReference>
<evidence type="ECO:0000256" key="3">
    <source>
        <dbReference type="ARBA" id="ARBA00023002"/>
    </source>
</evidence>
<reference evidence="7" key="2">
    <citation type="submission" date="2023-05" db="EMBL/GenBank/DDBJ databases">
        <authorList>
            <consortium name="Lawrence Berkeley National Laboratory"/>
            <person name="Steindorff A."/>
            <person name="Hensen N."/>
            <person name="Bonometti L."/>
            <person name="Westerberg I."/>
            <person name="Brannstrom I.O."/>
            <person name="Guillou S."/>
            <person name="Cros-Aarteil S."/>
            <person name="Calhoun S."/>
            <person name="Haridas S."/>
            <person name="Kuo A."/>
            <person name="Mondo S."/>
            <person name="Pangilinan J."/>
            <person name="Riley R."/>
            <person name="Labutti K."/>
            <person name="Andreopoulos B."/>
            <person name="Lipzen A."/>
            <person name="Chen C."/>
            <person name="Yanf M."/>
            <person name="Daum C."/>
            <person name="Ng V."/>
            <person name="Clum A."/>
            <person name="Ohm R."/>
            <person name="Martin F."/>
            <person name="Silar P."/>
            <person name="Natvig D."/>
            <person name="Lalanne C."/>
            <person name="Gautier V."/>
            <person name="Ament-Velasquez S.L."/>
            <person name="Kruys A."/>
            <person name="Hutchinson M.I."/>
            <person name="Powell A.J."/>
            <person name="Barry K."/>
            <person name="Miller A.N."/>
            <person name="Grigoriev I.V."/>
            <person name="Debuchy R."/>
            <person name="Gladieux P."/>
            <person name="Thoren M.H."/>
            <person name="Johannesson H."/>
        </authorList>
    </citation>
    <scope>NUCLEOTIDE SEQUENCE</scope>
    <source>
        <strain evidence="7">CBS 508.74</strain>
    </source>
</reference>
<sequence length="341" mass="36827">MADQKSQPAPAQFTPRFRTDIYPFILPEKFRGSLRGKVAIITGAAGAIGQSLAESFAVAGAKLILTYNNTPPPPELRERCLRFGAGGVEFAKCNVAELEQCEALVRQALDTHGKVDIVVNNAGANGLGPIDAQNPRDFIRDIAVNFHGPYYLMRLLIPHFRDQRSGCVLNIASRAGTVAIPYSTSYCASKAALINLTACTQKEMDVEGLDDVHMYSLHPGGIKSTMTLKKYAAESVNNLPPQARAWFANALDVYNDSPYLNGMVCVALATGIGKRVLRGKYFDVGQDLEDVLAQAEAIKADPDLYSLHTSFLGELTNSGVPPGGYRAEEHKFDFPGFGVGG</sequence>
<dbReference type="PANTHER" id="PTHR44196:SF1">
    <property type="entry name" value="DEHYDROGENASE_REDUCTASE SDR FAMILY MEMBER 7B"/>
    <property type="match status" value="1"/>
</dbReference>
<dbReference type="PROSITE" id="PS00061">
    <property type="entry name" value="ADH_SHORT"/>
    <property type="match status" value="1"/>
</dbReference>
<comment type="caution">
    <text evidence="7">The sequence shown here is derived from an EMBL/GenBank/DDBJ whole genome shotgun (WGS) entry which is preliminary data.</text>
</comment>
<name>A0AAN6T8L7_9PEZI</name>
<dbReference type="InterPro" id="IPR057326">
    <property type="entry name" value="KR_dom"/>
</dbReference>
<dbReference type="InterPro" id="IPR036291">
    <property type="entry name" value="NAD(P)-bd_dom_sf"/>
</dbReference>
<proteinExistence type="inferred from homology"/>
<dbReference type="RefSeq" id="XP_064665881.1">
    <property type="nucleotide sequence ID" value="XM_064816149.1"/>
</dbReference>
<accession>A0AAN6T8L7</accession>
<evidence type="ECO:0000256" key="1">
    <source>
        <dbReference type="ARBA" id="ARBA00006484"/>
    </source>
</evidence>
<protein>
    <submittedName>
        <fullName evidence="7">NAD(P)-binding protein</fullName>
    </submittedName>
</protein>
<keyword evidence="2" id="KW-0521">NADP</keyword>
<dbReference type="Proteomes" id="UP001302812">
    <property type="component" value="Unassembled WGS sequence"/>
</dbReference>
<dbReference type="PRINTS" id="PR00081">
    <property type="entry name" value="GDHRDH"/>
</dbReference>
<gene>
    <name evidence="7" type="ORF">N656DRAFT_784336</name>
</gene>
<dbReference type="Gene3D" id="3.40.50.720">
    <property type="entry name" value="NAD(P)-binding Rossmann-like Domain"/>
    <property type="match status" value="1"/>
</dbReference>
<dbReference type="GO" id="GO:0016020">
    <property type="term" value="C:membrane"/>
    <property type="evidence" value="ECO:0007669"/>
    <property type="project" value="TreeGrafter"/>
</dbReference>
<dbReference type="EMBL" id="MU853364">
    <property type="protein sequence ID" value="KAK4108311.1"/>
    <property type="molecule type" value="Genomic_DNA"/>
</dbReference>
<dbReference type="PRINTS" id="PR00080">
    <property type="entry name" value="SDRFAMILY"/>
</dbReference>
<comment type="function">
    <text evidence="4">Putative oxidoreductase.</text>
</comment>
<dbReference type="GeneID" id="89940274"/>
<evidence type="ECO:0000256" key="4">
    <source>
        <dbReference type="ARBA" id="ARBA00037096"/>
    </source>
</evidence>
<dbReference type="SUPFAM" id="SSF51735">
    <property type="entry name" value="NAD(P)-binding Rossmann-fold domains"/>
    <property type="match status" value="1"/>
</dbReference>
<feature type="domain" description="Ketoreductase" evidence="6">
    <location>
        <begin position="37"/>
        <end position="212"/>
    </location>
</feature>
<keyword evidence="8" id="KW-1185">Reference proteome</keyword>
<evidence type="ECO:0000256" key="2">
    <source>
        <dbReference type="ARBA" id="ARBA00022857"/>
    </source>
</evidence>
<reference evidence="7" key="1">
    <citation type="journal article" date="2023" name="Mol. Phylogenet. Evol.">
        <title>Genome-scale phylogeny and comparative genomics of the fungal order Sordariales.</title>
        <authorList>
            <person name="Hensen N."/>
            <person name="Bonometti L."/>
            <person name="Westerberg I."/>
            <person name="Brannstrom I.O."/>
            <person name="Guillou S."/>
            <person name="Cros-Aarteil S."/>
            <person name="Calhoun S."/>
            <person name="Haridas S."/>
            <person name="Kuo A."/>
            <person name="Mondo S."/>
            <person name="Pangilinan J."/>
            <person name="Riley R."/>
            <person name="LaButti K."/>
            <person name="Andreopoulos B."/>
            <person name="Lipzen A."/>
            <person name="Chen C."/>
            <person name="Yan M."/>
            <person name="Daum C."/>
            <person name="Ng V."/>
            <person name="Clum A."/>
            <person name="Steindorff A."/>
            <person name="Ohm R.A."/>
            <person name="Martin F."/>
            <person name="Silar P."/>
            <person name="Natvig D.O."/>
            <person name="Lalanne C."/>
            <person name="Gautier V."/>
            <person name="Ament-Velasquez S.L."/>
            <person name="Kruys A."/>
            <person name="Hutchinson M.I."/>
            <person name="Powell A.J."/>
            <person name="Barry K."/>
            <person name="Miller A.N."/>
            <person name="Grigoriev I.V."/>
            <person name="Debuchy R."/>
            <person name="Gladieux P."/>
            <person name="Hiltunen Thoren M."/>
            <person name="Johannesson H."/>
        </authorList>
    </citation>
    <scope>NUCLEOTIDE SEQUENCE</scope>
    <source>
        <strain evidence="7">CBS 508.74</strain>
    </source>
</reference>
<dbReference type="InterPro" id="IPR002347">
    <property type="entry name" value="SDR_fam"/>
</dbReference>
<keyword evidence="3" id="KW-0560">Oxidoreductase</keyword>
<comment type="similarity">
    <text evidence="1 5">Belongs to the short-chain dehydrogenases/reductases (SDR) family.</text>
</comment>